<feature type="compositionally biased region" description="Polar residues" evidence="1">
    <location>
        <begin position="640"/>
        <end position="650"/>
    </location>
</feature>
<gene>
    <name evidence="3" type="ORF">SUNI508_04847</name>
</gene>
<feature type="compositionally biased region" description="Acidic residues" evidence="1">
    <location>
        <begin position="492"/>
        <end position="529"/>
    </location>
</feature>
<dbReference type="InterPro" id="IPR007461">
    <property type="entry name" value="Ysc84_actin-binding"/>
</dbReference>
<dbReference type="InterPro" id="IPR051702">
    <property type="entry name" value="SH3_domain_YSC84-like"/>
</dbReference>
<protein>
    <recommendedName>
        <fullName evidence="2">Ysc84 actin-binding domain-containing protein</fullName>
    </recommendedName>
</protein>
<feature type="domain" description="Ysc84 actin-binding" evidence="2">
    <location>
        <begin position="155"/>
        <end position="279"/>
    </location>
</feature>
<feature type="compositionally biased region" description="Polar residues" evidence="1">
    <location>
        <begin position="585"/>
        <end position="602"/>
    </location>
</feature>
<feature type="compositionally biased region" description="Basic and acidic residues" evidence="1">
    <location>
        <begin position="627"/>
        <end position="639"/>
    </location>
</feature>
<evidence type="ECO:0000313" key="4">
    <source>
        <dbReference type="Proteomes" id="UP001408356"/>
    </source>
</evidence>
<feature type="compositionally biased region" description="Basic and acidic residues" evidence="1">
    <location>
        <begin position="470"/>
        <end position="480"/>
    </location>
</feature>
<dbReference type="Proteomes" id="UP001408356">
    <property type="component" value="Unassembled WGS sequence"/>
</dbReference>
<feature type="region of interest" description="Disordered" evidence="1">
    <location>
        <begin position="381"/>
        <end position="423"/>
    </location>
</feature>
<name>A0ABR2V6K9_9PEZI</name>
<feature type="compositionally biased region" description="Basic and acidic residues" evidence="1">
    <location>
        <begin position="653"/>
        <end position="671"/>
    </location>
</feature>
<dbReference type="PANTHER" id="PTHR15629">
    <property type="entry name" value="SH3YL1 PROTEIN"/>
    <property type="match status" value="1"/>
</dbReference>
<feature type="region of interest" description="Disordered" evidence="1">
    <location>
        <begin position="457"/>
        <end position="529"/>
    </location>
</feature>
<evidence type="ECO:0000259" key="2">
    <source>
        <dbReference type="Pfam" id="PF04366"/>
    </source>
</evidence>
<feature type="compositionally biased region" description="Polar residues" evidence="1">
    <location>
        <begin position="381"/>
        <end position="393"/>
    </location>
</feature>
<dbReference type="PANTHER" id="PTHR15629:SF8">
    <property type="entry name" value="DUF500 DOMAIN PROTEIN (AFU_ORTHOLOGUE AFUA_5G07310)"/>
    <property type="match status" value="1"/>
</dbReference>
<organism evidence="3 4">
    <name type="scientific">Seiridium unicorne</name>
    <dbReference type="NCBI Taxonomy" id="138068"/>
    <lineage>
        <taxon>Eukaryota</taxon>
        <taxon>Fungi</taxon>
        <taxon>Dikarya</taxon>
        <taxon>Ascomycota</taxon>
        <taxon>Pezizomycotina</taxon>
        <taxon>Sordariomycetes</taxon>
        <taxon>Xylariomycetidae</taxon>
        <taxon>Amphisphaeriales</taxon>
        <taxon>Sporocadaceae</taxon>
        <taxon>Seiridium</taxon>
    </lineage>
</organism>
<evidence type="ECO:0000313" key="3">
    <source>
        <dbReference type="EMBL" id="KAK9422491.1"/>
    </source>
</evidence>
<feature type="compositionally biased region" description="Polar residues" evidence="1">
    <location>
        <begin position="403"/>
        <end position="420"/>
    </location>
</feature>
<accession>A0ABR2V6K9</accession>
<proteinExistence type="predicted"/>
<dbReference type="EMBL" id="JARVKF010000113">
    <property type="protein sequence ID" value="KAK9422491.1"/>
    <property type="molecule type" value="Genomic_DNA"/>
</dbReference>
<reference evidence="3 4" key="1">
    <citation type="journal article" date="2024" name="J. Plant Pathol.">
        <title>Sequence and assembly of the genome of Seiridium unicorne, isolate CBS 538.82, causal agent of cypress canker disease.</title>
        <authorList>
            <person name="Scali E."/>
            <person name="Rocca G.D."/>
            <person name="Danti R."/>
            <person name="Garbelotto M."/>
            <person name="Barberini S."/>
            <person name="Baroncelli R."/>
            <person name="Emiliani G."/>
        </authorList>
    </citation>
    <scope>NUCLEOTIDE SEQUENCE [LARGE SCALE GENOMIC DNA]</scope>
    <source>
        <strain evidence="3 4">BM-138-508</strain>
    </source>
</reference>
<dbReference type="Pfam" id="PF04366">
    <property type="entry name" value="Ysc84"/>
    <property type="match status" value="1"/>
</dbReference>
<feature type="region of interest" description="Disordered" evidence="1">
    <location>
        <begin position="1"/>
        <end position="57"/>
    </location>
</feature>
<evidence type="ECO:0000256" key="1">
    <source>
        <dbReference type="SAM" id="MobiDB-lite"/>
    </source>
</evidence>
<feature type="region of interest" description="Disordered" evidence="1">
    <location>
        <begin position="556"/>
        <end position="694"/>
    </location>
</feature>
<comment type="caution">
    <text evidence="3">The sequence shown here is derived from an EMBL/GenBank/DDBJ whole genome shotgun (WGS) entry which is preliminary data.</text>
</comment>
<dbReference type="CDD" id="cd11524">
    <property type="entry name" value="SYLF"/>
    <property type="match status" value="1"/>
</dbReference>
<sequence length="694" mass="74908">MQRVSALLPSWDRSRNSAGSGGKTSIDKVRGWADRIPSPGNRISTSSKSGKESYAPTTLDKECERAARILISFCRDGYLVPDDRPCSPTTTSSSVTTHKVAKKIPPRIIQNAVGLAVFTSMRSGLWTSGSGGSGILIARKTDGTWSPPSGLTLQTATLGFQLGIDIYDCVVVINSFTTLETFGRPKVTLGTDVQMTSGPVVSLGLLENEFNWADLSDVVFTYVKSKGQSTDAKLDGTVLSERADENERFYGCNFSVPKILAGDVNQSLPQVRPLTEVLKYAEGRNDYDAGLLEQLATHPTPGDVSLESLDSAASSNQIFGIPDPEDPDPFGVLALGLAGAEIREAGTHLRPDSSQFEFCPSPASPAFPRFNRRSVDTYLSRSNRGSYMSNKTMATERSHVTEAGTQTDVNTAATTPSPGQSEAGYQLSIEEAPEEEAKEPVEVDYTQIDMSAIRALSAFPDLDDEPATDTSKDDTLRVDVEEAPSPRTISESEPELDADDGDDADINDSEISDNEDDDEDEFEDAEEPVVFEVATAQPPRMVASQVVQMKGAVVNIPRRVPPPLPVRSPARMSRRSKSEFGDLSMVSSPLRNEFDVSSQGDDASTPKPGEAFPNEPLEVSSIPTAATEKHNSLRSEGPKRQSTPVQSSVDYFSKSHVEETNASLTDKKEKEDDGLEEENTDMMPAGHAISVTVA</sequence>
<keyword evidence="4" id="KW-1185">Reference proteome</keyword>